<feature type="compositionally biased region" description="Low complexity" evidence="4">
    <location>
        <begin position="1"/>
        <end position="16"/>
    </location>
</feature>
<dbReference type="Proteomes" id="UP000799757">
    <property type="component" value="Unassembled WGS sequence"/>
</dbReference>
<dbReference type="PANTHER" id="PTHR31001:SF77">
    <property type="entry name" value="TRANSCRIPTION FACTOR, PUTATIVE (AFU_ORTHOLOGUE AFUA_3G12940)-RELATED"/>
    <property type="match status" value="1"/>
</dbReference>
<comment type="subcellular location">
    <subcellularLocation>
        <location evidence="1">Nucleus</location>
    </subcellularLocation>
</comment>
<dbReference type="PROSITE" id="PS50048">
    <property type="entry name" value="ZN2_CY6_FUNGAL_2"/>
    <property type="match status" value="1"/>
</dbReference>
<organism evidence="6 7">
    <name type="scientific">Melanomma pulvis-pyrius CBS 109.77</name>
    <dbReference type="NCBI Taxonomy" id="1314802"/>
    <lineage>
        <taxon>Eukaryota</taxon>
        <taxon>Fungi</taxon>
        <taxon>Dikarya</taxon>
        <taxon>Ascomycota</taxon>
        <taxon>Pezizomycotina</taxon>
        <taxon>Dothideomycetes</taxon>
        <taxon>Pleosporomycetidae</taxon>
        <taxon>Pleosporales</taxon>
        <taxon>Melanommataceae</taxon>
        <taxon>Melanomma</taxon>
    </lineage>
</organism>
<dbReference type="GO" id="GO:0008270">
    <property type="term" value="F:zinc ion binding"/>
    <property type="evidence" value="ECO:0007669"/>
    <property type="project" value="InterPro"/>
</dbReference>
<evidence type="ECO:0000256" key="2">
    <source>
        <dbReference type="ARBA" id="ARBA00022723"/>
    </source>
</evidence>
<reference evidence="6" key="1">
    <citation type="journal article" date="2020" name="Stud. Mycol.">
        <title>101 Dothideomycetes genomes: a test case for predicting lifestyles and emergence of pathogens.</title>
        <authorList>
            <person name="Haridas S."/>
            <person name="Albert R."/>
            <person name="Binder M."/>
            <person name="Bloem J."/>
            <person name="Labutti K."/>
            <person name="Salamov A."/>
            <person name="Andreopoulos B."/>
            <person name="Baker S."/>
            <person name="Barry K."/>
            <person name="Bills G."/>
            <person name="Bluhm B."/>
            <person name="Cannon C."/>
            <person name="Castanera R."/>
            <person name="Culley D."/>
            <person name="Daum C."/>
            <person name="Ezra D."/>
            <person name="Gonzalez J."/>
            <person name="Henrissat B."/>
            <person name="Kuo A."/>
            <person name="Liang C."/>
            <person name="Lipzen A."/>
            <person name="Lutzoni F."/>
            <person name="Magnuson J."/>
            <person name="Mondo S."/>
            <person name="Nolan M."/>
            <person name="Ohm R."/>
            <person name="Pangilinan J."/>
            <person name="Park H.-J."/>
            <person name="Ramirez L."/>
            <person name="Alfaro M."/>
            <person name="Sun H."/>
            <person name="Tritt A."/>
            <person name="Yoshinaga Y."/>
            <person name="Zwiers L.-H."/>
            <person name="Turgeon B."/>
            <person name="Goodwin S."/>
            <person name="Spatafora J."/>
            <person name="Crous P."/>
            <person name="Grigoriev I."/>
        </authorList>
    </citation>
    <scope>NUCLEOTIDE SEQUENCE</scope>
    <source>
        <strain evidence="6">CBS 109.77</strain>
    </source>
</reference>
<feature type="compositionally biased region" description="Polar residues" evidence="4">
    <location>
        <begin position="70"/>
        <end position="84"/>
    </location>
</feature>
<evidence type="ECO:0000256" key="3">
    <source>
        <dbReference type="ARBA" id="ARBA00023242"/>
    </source>
</evidence>
<dbReference type="CDD" id="cd12148">
    <property type="entry name" value="fungal_TF_MHR"/>
    <property type="match status" value="1"/>
</dbReference>
<dbReference type="InterPro" id="IPR036864">
    <property type="entry name" value="Zn2-C6_fun-type_DNA-bd_sf"/>
</dbReference>
<gene>
    <name evidence="6" type="ORF">K505DRAFT_311694</name>
</gene>
<feature type="compositionally biased region" description="Low complexity" evidence="4">
    <location>
        <begin position="111"/>
        <end position="125"/>
    </location>
</feature>
<proteinExistence type="predicted"/>
<dbReference type="InterPro" id="IPR007219">
    <property type="entry name" value="XnlR_reg_dom"/>
</dbReference>
<dbReference type="PANTHER" id="PTHR31001">
    <property type="entry name" value="UNCHARACTERIZED TRANSCRIPTIONAL REGULATORY PROTEIN"/>
    <property type="match status" value="1"/>
</dbReference>
<dbReference type="PROSITE" id="PS00463">
    <property type="entry name" value="ZN2_CY6_FUNGAL_1"/>
    <property type="match status" value="1"/>
</dbReference>
<dbReference type="Pfam" id="PF04082">
    <property type="entry name" value="Fungal_trans"/>
    <property type="match status" value="1"/>
</dbReference>
<dbReference type="CDD" id="cd00067">
    <property type="entry name" value="GAL4"/>
    <property type="match status" value="1"/>
</dbReference>
<dbReference type="GO" id="GO:0005634">
    <property type="term" value="C:nucleus"/>
    <property type="evidence" value="ECO:0007669"/>
    <property type="project" value="UniProtKB-SubCell"/>
</dbReference>
<feature type="region of interest" description="Disordered" evidence="4">
    <location>
        <begin position="110"/>
        <end position="156"/>
    </location>
</feature>
<dbReference type="OrthoDB" id="424974at2759"/>
<accession>A0A6A6X2B7</accession>
<evidence type="ECO:0000256" key="1">
    <source>
        <dbReference type="ARBA" id="ARBA00004123"/>
    </source>
</evidence>
<dbReference type="GO" id="GO:0006351">
    <property type="term" value="P:DNA-templated transcription"/>
    <property type="evidence" value="ECO:0007669"/>
    <property type="project" value="InterPro"/>
</dbReference>
<evidence type="ECO:0000256" key="4">
    <source>
        <dbReference type="SAM" id="MobiDB-lite"/>
    </source>
</evidence>
<dbReference type="Gene3D" id="4.10.240.10">
    <property type="entry name" value="Zn(2)-C6 fungal-type DNA-binding domain"/>
    <property type="match status" value="1"/>
</dbReference>
<feature type="domain" description="Zn(2)-C6 fungal-type" evidence="5">
    <location>
        <begin position="34"/>
        <end position="64"/>
    </location>
</feature>
<feature type="compositionally biased region" description="Low complexity" evidence="4">
    <location>
        <begin position="134"/>
        <end position="151"/>
    </location>
</feature>
<dbReference type="InterPro" id="IPR001138">
    <property type="entry name" value="Zn2Cys6_DnaBD"/>
</dbReference>
<evidence type="ECO:0000313" key="7">
    <source>
        <dbReference type="Proteomes" id="UP000799757"/>
    </source>
</evidence>
<dbReference type="Pfam" id="PF00172">
    <property type="entry name" value="Zn_clus"/>
    <property type="match status" value="1"/>
</dbReference>
<keyword evidence="2" id="KW-0479">Metal-binding</keyword>
<protein>
    <recommendedName>
        <fullName evidence="5">Zn(2)-C6 fungal-type domain-containing protein</fullName>
    </recommendedName>
</protein>
<dbReference type="EMBL" id="MU002083">
    <property type="protein sequence ID" value="KAF2790265.1"/>
    <property type="molecule type" value="Genomic_DNA"/>
</dbReference>
<feature type="region of interest" description="Disordered" evidence="4">
    <location>
        <begin position="70"/>
        <end position="90"/>
    </location>
</feature>
<dbReference type="GO" id="GO:0003677">
    <property type="term" value="F:DNA binding"/>
    <property type="evidence" value="ECO:0007669"/>
    <property type="project" value="InterPro"/>
</dbReference>
<dbReference type="AlphaFoldDB" id="A0A6A6X2B7"/>
<dbReference type="SMART" id="SM00066">
    <property type="entry name" value="GAL4"/>
    <property type="match status" value="1"/>
</dbReference>
<evidence type="ECO:0000313" key="6">
    <source>
        <dbReference type="EMBL" id="KAF2790265.1"/>
    </source>
</evidence>
<dbReference type="SMART" id="SM00906">
    <property type="entry name" value="Fungal_trans"/>
    <property type="match status" value="1"/>
</dbReference>
<dbReference type="GO" id="GO:0000981">
    <property type="term" value="F:DNA-binding transcription factor activity, RNA polymerase II-specific"/>
    <property type="evidence" value="ECO:0007669"/>
    <property type="project" value="InterPro"/>
</dbReference>
<name>A0A6A6X2B7_9PLEO</name>
<dbReference type="InterPro" id="IPR050613">
    <property type="entry name" value="Sec_Metabolite_Reg"/>
</dbReference>
<evidence type="ECO:0000259" key="5">
    <source>
        <dbReference type="PROSITE" id="PS50048"/>
    </source>
</evidence>
<keyword evidence="7" id="KW-1185">Reference proteome</keyword>
<keyword evidence="3" id="KW-0539">Nucleus</keyword>
<sequence>MVEITNPTSQSQSPSSLGKPHSSGSGGRQRIIASCLTCRRRKVRCDHGHPICGACTRGNHVCNYASDQGLGQASSGRVSKSVVQNGKGGARNADVQARLDRLEFLLEKAVSGQAAASEPPGASSGEGDRRECEAQATPSSTSQTSQGAGISSDKDDGTLLLDDGKSHFVSSLHYALLADEIQDIKALLGCTTEEERELPTRNKLVHLLSLGRAKIGVTLEALLPETQEQRDALLDIYFSNVDPMVRVTHRPSLLRKFPFFLQDSHPLAFAIFYSAVNSLVPSIVETTFGDSKEELLARFELGVEIGLSRENYLTTSSLEVFQAFLIWLTCIAAEDDIGKAWTLLGVAMRIALNLGLHRDPSLFPSGSMDCVTIELRRRAWHQVCNLEFRAAECKGQEPSISGDSYTSMLPRNIEDDELIEGASPGPTAYDEERFTNMTFQLVRYVGMIALRRIVQSTYRLERRMLESGLRGTTAPDPARELQGMYEQIKTVVHEMHEENLQKYLRFCNPDISIQRLTLGLASMLEWRCYLLFWLRMPRAYRDVVFSNEIRTSIFEKSINCIETLNGASIDVDIARYQWHIGGHAAFQAILHILSELRNPSFEVPDRPRALRALQMSSLLKENNHTKAWAVVKGMIDKAVRESAVSQSDHSGSLDSYASPSTSSTSQVATFGYPVYVNQIPSYALQQNPEPGSFIQQPASEVQPMQLDHNVYNWDDLHLNSTVGDTEQNQDLPEFDWGFWGDPVNFGLSEPVTFPMDGTFTSFPN</sequence>
<feature type="region of interest" description="Disordered" evidence="4">
    <location>
        <begin position="1"/>
        <end position="28"/>
    </location>
</feature>
<dbReference type="SUPFAM" id="SSF57701">
    <property type="entry name" value="Zn2/Cys6 DNA-binding domain"/>
    <property type="match status" value="1"/>
</dbReference>